<keyword evidence="1" id="KW-0472">Membrane</keyword>
<gene>
    <name evidence="2" type="ORF">OCOJLMKI_1157</name>
</gene>
<keyword evidence="3" id="KW-1185">Reference proteome</keyword>
<sequence>MRGSGNVHRLETILARFDAGANRTEWTLVAFGFFGLAASATLISLS</sequence>
<accession>A0ABQ4RW90</accession>
<evidence type="ECO:0000313" key="3">
    <source>
        <dbReference type="Proteomes" id="UP001055125"/>
    </source>
</evidence>
<comment type="caution">
    <text evidence="2">The sequence shown here is derived from an EMBL/GenBank/DDBJ whole genome shotgun (WGS) entry which is preliminary data.</text>
</comment>
<evidence type="ECO:0000256" key="1">
    <source>
        <dbReference type="SAM" id="Phobius"/>
    </source>
</evidence>
<evidence type="ECO:0000313" key="2">
    <source>
        <dbReference type="EMBL" id="GJD93959.1"/>
    </source>
</evidence>
<keyword evidence="1" id="KW-0812">Transmembrane</keyword>
<protein>
    <submittedName>
        <fullName evidence="2">Uncharacterized protein</fullName>
    </submittedName>
</protein>
<feature type="transmembrane region" description="Helical" evidence="1">
    <location>
        <begin position="26"/>
        <end position="45"/>
    </location>
</feature>
<dbReference type="EMBL" id="BPQP01000017">
    <property type="protein sequence ID" value="GJD93959.1"/>
    <property type="molecule type" value="Genomic_DNA"/>
</dbReference>
<reference evidence="2" key="2">
    <citation type="submission" date="2021-08" db="EMBL/GenBank/DDBJ databases">
        <authorList>
            <person name="Tani A."/>
            <person name="Ola A."/>
            <person name="Ogura Y."/>
            <person name="Katsura K."/>
            <person name="Hayashi T."/>
        </authorList>
    </citation>
    <scope>NUCLEOTIDE SEQUENCE</scope>
    <source>
        <strain evidence="2">DSM 19015</strain>
    </source>
</reference>
<reference evidence="2" key="1">
    <citation type="journal article" date="2021" name="Front. Microbiol.">
        <title>Comprehensive Comparative Genomics and Phenotyping of Methylobacterium Species.</title>
        <authorList>
            <person name="Alessa O."/>
            <person name="Ogura Y."/>
            <person name="Fujitani Y."/>
            <person name="Takami H."/>
            <person name="Hayashi T."/>
            <person name="Sahin N."/>
            <person name="Tani A."/>
        </authorList>
    </citation>
    <scope>NUCLEOTIDE SEQUENCE</scope>
    <source>
        <strain evidence="2">DSM 19015</strain>
    </source>
</reference>
<name>A0ABQ4RW90_9HYPH</name>
<proteinExistence type="predicted"/>
<organism evidence="2 3">
    <name type="scientific">Methylobacterium iners</name>
    <dbReference type="NCBI Taxonomy" id="418707"/>
    <lineage>
        <taxon>Bacteria</taxon>
        <taxon>Pseudomonadati</taxon>
        <taxon>Pseudomonadota</taxon>
        <taxon>Alphaproteobacteria</taxon>
        <taxon>Hyphomicrobiales</taxon>
        <taxon>Methylobacteriaceae</taxon>
        <taxon>Methylobacterium</taxon>
    </lineage>
</organism>
<dbReference type="Proteomes" id="UP001055125">
    <property type="component" value="Unassembled WGS sequence"/>
</dbReference>
<keyword evidence="1" id="KW-1133">Transmembrane helix</keyword>